<dbReference type="GO" id="GO:0046872">
    <property type="term" value="F:metal ion binding"/>
    <property type="evidence" value="ECO:0007669"/>
    <property type="project" value="UniProtKB-KW"/>
</dbReference>
<feature type="domain" description="ATP-grasp" evidence="10">
    <location>
        <begin position="117"/>
        <end position="301"/>
    </location>
</feature>
<sequence>MDHISTLNIESDTTLALCLEAQKREYLLFHYLPDDLVYEDGEIFAKVEPMIVTDNTKNFFELGEPKFVNLSLMDIILMRQEPPFNMNYITYTHLLEHLSKKTKVINNPVSVRNAPEKLLVTCFNELMPPTIITRSLGSINSFLETYQEIVIKPLYGKGGEGIIRASADSGDILKVIEEFLFTEKEPIMIQPFLPEVTKGDKRIILINGEPVGCLNRIPAEGEFRSNLGVGGQPELSALNKRDKKICESIKGTLMHMDLFFVGIDVIGKYLTEINVTCPTGVRQIKNLGGPDIAKIFWDKLENSI</sequence>
<evidence type="ECO:0000259" key="10">
    <source>
        <dbReference type="PROSITE" id="PS50975"/>
    </source>
</evidence>
<dbReference type="GO" id="GO:0005524">
    <property type="term" value="F:ATP binding"/>
    <property type="evidence" value="ECO:0007669"/>
    <property type="project" value="UniProtKB-KW"/>
</dbReference>
<gene>
    <name evidence="11" type="ORF">METZ01_LOCUS49381</name>
</gene>
<comment type="cofactor">
    <cofactor evidence="1">
        <name>Mn(2+)</name>
        <dbReference type="ChEBI" id="CHEBI:29035"/>
    </cofactor>
</comment>
<keyword evidence="4" id="KW-0317">Glutathione biosynthesis</keyword>
<evidence type="ECO:0000256" key="9">
    <source>
        <dbReference type="ARBA" id="ARBA00023211"/>
    </source>
</evidence>
<dbReference type="AlphaFoldDB" id="A0A381S2R6"/>
<keyword evidence="6" id="KW-0547">Nucleotide-binding</keyword>
<evidence type="ECO:0000256" key="2">
    <source>
        <dbReference type="ARBA" id="ARBA00001946"/>
    </source>
</evidence>
<keyword evidence="7" id="KW-0067">ATP-binding</keyword>
<dbReference type="GO" id="GO:0005737">
    <property type="term" value="C:cytoplasm"/>
    <property type="evidence" value="ECO:0007669"/>
    <property type="project" value="TreeGrafter"/>
</dbReference>
<evidence type="ECO:0000256" key="7">
    <source>
        <dbReference type="ARBA" id="ARBA00022840"/>
    </source>
</evidence>
<dbReference type="SUPFAM" id="SSF56059">
    <property type="entry name" value="Glutathione synthetase ATP-binding domain-like"/>
    <property type="match status" value="1"/>
</dbReference>
<evidence type="ECO:0000256" key="8">
    <source>
        <dbReference type="ARBA" id="ARBA00022842"/>
    </source>
</evidence>
<dbReference type="InterPro" id="IPR004218">
    <property type="entry name" value="GSHS_ATP-bd"/>
</dbReference>
<keyword evidence="8" id="KW-0460">Magnesium</keyword>
<keyword evidence="9" id="KW-0464">Manganese</keyword>
<dbReference type="InterPro" id="IPR011761">
    <property type="entry name" value="ATP-grasp"/>
</dbReference>
<dbReference type="NCBIfam" id="NF003573">
    <property type="entry name" value="PRK05246.1"/>
    <property type="match status" value="1"/>
</dbReference>
<dbReference type="InterPro" id="IPR013815">
    <property type="entry name" value="ATP_grasp_subdomain_1"/>
</dbReference>
<dbReference type="InterPro" id="IPR016185">
    <property type="entry name" value="PreATP-grasp_dom_sf"/>
</dbReference>
<dbReference type="NCBIfam" id="TIGR01380">
    <property type="entry name" value="glut_syn"/>
    <property type="match status" value="1"/>
</dbReference>
<keyword evidence="5" id="KW-0479">Metal-binding</keyword>
<dbReference type="HAMAP" id="MF_00162">
    <property type="entry name" value="GSH_S"/>
    <property type="match status" value="1"/>
</dbReference>
<evidence type="ECO:0000256" key="6">
    <source>
        <dbReference type="ARBA" id="ARBA00022741"/>
    </source>
</evidence>
<comment type="cofactor">
    <cofactor evidence="2">
        <name>Mg(2+)</name>
        <dbReference type="ChEBI" id="CHEBI:18420"/>
    </cofactor>
</comment>
<dbReference type="Gene3D" id="3.30.470.20">
    <property type="entry name" value="ATP-grasp fold, B domain"/>
    <property type="match status" value="1"/>
</dbReference>
<dbReference type="InterPro" id="IPR004215">
    <property type="entry name" value="GSHS_N"/>
</dbReference>
<dbReference type="Pfam" id="PF02955">
    <property type="entry name" value="GSH-S_ATP"/>
    <property type="match status" value="1"/>
</dbReference>
<keyword evidence="3" id="KW-0436">Ligase</keyword>
<dbReference type="PANTHER" id="PTHR21621:SF4">
    <property type="entry name" value="GLUTATHIONE SYNTHETASE"/>
    <property type="match status" value="1"/>
</dbReference>
<dbReference type="GO" id="GO:0004363">
    <property type="term" value="F:glutathione synthase activity"/>
    <property type="evidence" value="ECO:0007669"/>
    <property type="project" value="InterPro"/>
</dbReference>
<dbReference type="Gene3D" id="3.30.1490.20">
    <property type="entry name" value="ATP-grasp fold, A domain"/>
    <property type="match status" value="1"/>
</dbReference>
<name>A0A381S2R6_9ZZZZ</name>
<evidence type="ECO:0000256" key="4">
    <source>
        <dbReference type="ARBA" id="ARBA00022684"/>
    </source>
</evidence>
<dbReference type="Pfam" id="PF02951">
    <property type="entry name" value="GSH-S_N"/>
    <property type="match status" value="1"/>
</dbReference>
<proteinExistence type="inferred from homology"/>
<dbReference type="PANTHER" id="PTHR21621">
    <property type="entry name" value="RIBOSOMAL PROTEIN S6 MODIFICATION PROTEIN"/>
    <property type="match status" value="1"/>
</dbReference>
<dbReference type="SUPFAM" id="SSF52440">
    <property type="entry name" value="PreATP-grasp domain"/>
    <property type="match status" value="1"/>
</dbReference>
<reference evidence="11" key="1">
    <citation type="submission" date="2018-05" db="EMBL/GenBank/DDBJ databases">
        <authorList>
            <person name="Lanie J.A."/>
            <person name="Ng W.-L."/>
            <person name="Kazmierczak K.M."/>
            <person name="Andrzejewski T.M."/>
            <person name="Davidsen T.M."/>
            <person name="Wayne K.J."/>
            <person name="Tettelin H."/>
            <person name="Glass J.I."/>
            <person name="Rusch D."/>
            <person name="Podicherti R."/>
            <person name="Tsui H.-C.T."/>
            <person name="Winkler M.E."/>
        </authorList>
    </citation>
    <scope>NUCLEOTIDE SEQUENCE</scope>
</reference>
<evidence type="ECO:0000313" key="11">
    <source>
        <dbReference type="EMBL" id="SUZ96527.1"/>
    </source>
</evidence>
<organism evidence="11">
    <name type="scientific">marine metagenome</name>
    <dbReference type="NCBI Taxonomy" id="408172"/>
    <lineage>
        <taxon>unclassified sequences</taxon>
        <taxon>metagenomes</taxon>
        <taxon>ecological metagenomes</taxon>
    </lineage>
</organism>
<accession>A0A381S2R6</accession>
<dbReference type="EMBL" id="UINC01002424">
    <property type="protein sequence ID" value="SUZ96527.1"/>
    <property type="molecule type" value="Genomic_DNA"/>
</dbReference>
<evidence type="ECO:0000256" key="3">
    <source>
        <dbReference type="ARBA" id="ARBA00022598"/>
    </source>
</evidence>
<evidence type="ECO:0000256" key="1">
    <source>
        <dbReference type="ARBA" id="ARBA00001936"/>
    </source>
</evidence>
<protein>
    <recommendedName>
        <fullName evidence="10">ATP-grasp domain-containing protein</fullName>
    </recommendedName>
</protein>
<evidence type="ECO:0000256" key="5">
    <source>
        <dbReference type="ARBA" id="ARBA00022723"/>
    </source>
</evidence>
<dbReference type="InterPro" id="IPR006284">
    <property type="entry name" value="Glut_synth_pro"/>
</dbReference>
<dbReference type="PROSITE" id="PS50975">
    <property type="entry name" value="ATP_GRASP"/>
    <property type="match status" value="1"/>
</dbReference>
<dbReference type="Gene3D" id="3.40.50.20">
    <property type="match status" value="1"/>
</dbReference>